<name>A0A3R7LJE5_9ACTN</name>
<feature type="domain" description="DUF1232" evidence="6">
    <location>
        <begin position="29"/>
        <end position="59"/>
    </location>
</feature>
<feature type="region of interest" description="Disordered" evidence="5">
    <location>
        <begin position="71"/>
        <end position="96"/>
    </location>
</feature>
<evidence type="ECO:0000259" key="6">
    <source>
        <dbReference type="Pfam" id="PF06803"/>
    </source>
</evidence>
<dbReference type="Pfam" id="PF06803">
    <property type="entry name" value="DUF1232"/>
    <property type="match status" value="1"/>
</dbReference>
<dbReference type="GO" id="GO:0012505">
    <property type="term" value="C:endomembrane system"/>
    <property type="evidence" value="ECO:0007669"/>
    <property type="project" value="UniProtKB-SubCell"/>
</dbReference>
<dbReference type="AlphaFoldDB" id="A0A3R7LJE5"/>
<evidence type="ECO:0000256" key="2">
    <source>
        <dbReference type="ARBA" id="ARBA00022692"/>
    </source>
</evidence>
<evidence type="ECO:0000256" key="5">
    <source>
        <dbReference type="SAM" id="MobiDB-lite"/>
    </source>
</evidence>
<keyword evidence="2" id="KW-0812">Transmembrane</keyword>
<evidence type="ECO:0000256" key="1">
    <source>
        <dbReference type="ARBA" id="ARBA00004127"/>
    </source>
</evidence>
<sequence>MLAVAAVLAVKLVRTYRMLRSEDTPAGDKLLFWGAIVYTVFPVDLLPDPIYLDDIGLLLGALHHLGKAAAKRGTDARTPAPRDGDHIPPARPAKRL</sequence>
<proteinExistence type="predicted"/>
<dbReference type="EMBL" id="JNAD02000018">
    <property type="protein sequence ID" value="RKM91319.1"/>
    <property type="molecule type" value="Genomic_DNA"/>
</dbReference>
<protein>
    <submittedName>
        <fullName evidence="7">DUF1232 domain-containing protein</fullName>
    </submittedName>
</protein>
<gene>
    <name evidence="7" type="ORF">SFRA_029435</name>
</gene>
<reference evidence="7 8" key="1">
    <citation type="journal article" date="2014" name="Genome Announc.">
        <title>Draft Genome Sequence of Streptomyces fradiae ATCC 19609, a Strain Highly Sensitive to Antibiotics.</title>
        <authorList>
            <person name="Bekker O.B."/>
            <person name="Klimina K.M."/>
            <person name="Vatlin A.A."/>
            <person name="Zakharevich N.V."/>
            <person name="Kasianov A.S."/>
            <person name="Danilenko V.N."/>
        </authorList>
    </citation>
    <scope>NUCLEOTIDE SEQUENCE [LARGE SCALE GENOMIC DNA]</scope>
    <source>
        <strain evidence="7 8">ATCC 19609</strain>
    </source>
</reference>
<comment type="subcellular location">
    <subcellularLocation>
        <location evidence="1">Endomembrane system</location>
        <topology evidence="1">Multi-pass membrane protein</topology>
    </subcellularLocation>
</comment>
<keyword evidence="8" id="KW-1185">Reference proteome</keyword>
<keyword evidence="4" id="KW-0472">Membrane</keyword>
<accession>A0A3R7LJE5</accession>
<dbReference type="OrthoDB" id="9943466at2"/>
<evidence type="ECO:0000256" key="4">
    <source>
        <dbReference type="ARBA" id="ARBA00023136"/>
    </source>
</evidence>
<evidence type="ECO:0000313" key="7">
    <source>
        <dbReference type="EMBL" id="RKM91319.1"/>
    </source>
</evidence>
<organism evidence="7 8">
    <name type="scientific">Streptomyces xinghaiensis</name>
    <dbReference type="NCBI Taxonomy" id="1038928"/>
    <lineage>
        <taxon>Bacteria</taxon>
        <taxon>Bacillati</taxon>
        <taxon>Actinomycetota</taxon>
        <taxon>Actinomycetes</taxon>
        <taxon>Kitasatosporales</taxon>
        <taxon>Streptomycetaceae</taxon>
        <taxon>Streptomyces</taxon>
    </lineage>
</organism>
<dbReference type="Proteomes" id="UP000028058">
    <property type="component" value="Unassembled WGS sequence"/>
</dbReference>
<evidence type="ECO:0000313" key="8">
    <source>
        <dbReference type="Proteomes" id="UP000028058"/>
    </source>
</evidence>
<comment type="caution">
    <text evidence="7">The sequence shown here is derived from an EMBL/GenBank/DDBJ whole genome shotgun (WGS) entry which is preliminary data.</text>
</comment>
<feature type="compositionally biased region" description="Basic and acidic residues" evidence="5">
    <location>
        <begin position="72"/>
        <end position="88"/>
    </location>
</feature>
<dbReference type="InterPro" id="IPR010652">
    <property type="entry name" value="DUF1232"/>
</dbReference>
<keyword evidence="3" id="KW-1133">Transmembrane helix</keyword>
<evidence type="ECO:0000256" key="3">
    <source>
        <dbReference type="ARBA" id="ARBA00022989"/>
    </source>
</evidence>